<sequence length="264" mass="29799">MPTVKNIVSTVAHPAFSGGDRRLAAELNAVLRRYRPHCLNSVKFGEAPPEGAMTLAEWSRPEVFQRLVRRYGNELYREHPDKPHEEKPLQSLWAQWYFGLLVPPLMLVSLKHAALLDCSPSRIYVAFHASKGHPAVFYIAPQALPPEIAGDSPRARLERLLHQHIAPVINTLDSFGALNARLTWNNTGYLMHWFLGEMAPLMAPDQLGLLRHDLFFSRSLLDGGENPLYRTIIPCGGLMRRRSCCQRYRIPGVARCGDCTLNEV</sequence>
<reference evidence="3 4" key="1">
    <citation type="submission" date="2018-04" db="EMBL/GenBank/DDBJ databases">
        <title>Brenneria corticis sp.nov.</title>
        <authorList>
            <person name="Li Y."/>
        </authorList>
    </citation>
    <scope>NUCLEOTIDE SEQUENCE [LARGE SCALE GENOMIC DNA]</scope>
    <source>
        <strain evidence="3 4">CFCC 11842</strain>
    </source>
</reference>
<feature type="domain" description="Aerobactin siderophore biosynthesis IucA/IucC-like C-terminal" evidence="1">
    <location>
        <begin position="91"/>
        <end position="231"/>
    </location>
</feature>
<evidence type="ECO:0000259" key="1">
    <source>
        <dbReference type="Pfam" id="PF06276"/>
    </source>
</evidence>
<evidence type="ECO:0000313" key="4">
    <source>
        <dbReference type="Proteomes" id="UP000296159"/>
    </source>
</evidence>
<feature type="domain" description="Ferric siderophore reductase C-terminal" evidence="2">
    <location>
        <begin position="241"/>
        <end position="261"/>
    </location>
</feature>
<organism evidence="3 4">
    <name type="scientific">Brenneria corticis</name>
    <dbReference type="NCBI Taxonomy" id="2173106"/>
    <lineage>
        <taxon>Bacteria</taxon>
        <taxon>Pseudomonadati</taxon>
        <taxon>Pseudomonadota</taxon>
        <taxon>Gammaproteobacteria</taxon>
        <taxon>Enterobacterales</taxon>
        <taxon>Pectobacteriaceae</taxon>
        <taxon>Brenneria</taxon>
    </lineage>
</organism>
<dbReference type="InterPro" id="IPR024726">
    <property type="entry name" value="FhuF_C"/>
</dbReference>
<dbReference type="Proteomes" id="UP000296159">
    <property type="component" value="Unassembled WGS sequence"/>
</dbReference>
<evidence type="ECO:0000313" key="3">
    <source>
        <dbReference type="EMBL" id="PWC17781.1"/>
    </source>
</evidence>
<dbReference type="PRINTS" id="PR01714">
    <property type="entry name" value="2FE2SRDCTASE"/>
</dbReference>
<dbReference type="InterPro" id="IPR008090">
    <property type="entry name" value="Fe_iron_reduct"/>
</dbReference>
<dbReference type="EMBL" id="QDKH01000006">
    <property type="protein sequence ID" value="PWC17781.1"/>
    <property type="molecule type" value="Genomic_DNA"/>
</dbReference>
<keyword evidence="4" id="KW-1185">Reference proteome</keyword>
<accession>A0A2U1U7Z1</accession>
<name>A0A2U1U7Z1_9GAMM</name>
<evidence type="ECO:0000259" key="2">
    <source>
        <dbReference type="Pfam" id="PF11575"/>
    </source>
</evidence>
<dbReference type="GO" id="GO:0051537">
    <property type="term" value="F:2 iron, 2 sulfur cluster binding"/>
    <property type="evidence" value="ECO:0007669"/>
    <property type="project" value="InterPro"/>
</dbReference>
<gene>
    <name evidence="3" type="primary">fhuF</name>
    <name evidence="3" type="ORF">DDT56_05890</name>
</gene>
<dbReference type="RefSeq" id="WP_136165554.1">
    <property type="nucleotide sequence ID" value="NZ_KZ819074.1"/>
</dbReference>
<dbReference type="NCBIfam" id="TIGR03951">
    <property type="entry name" value="Fe_III_red_FhuF"/>
    <property type="match status" value="1"/>
</dbReference>
<dbReference type="AlphaFoldDB" id="A0A2U1U7Z1"/>
<dbReference type="Pfam" id="PF06276">
    <property type="entry name" value="FhuF"/>
    <property type="match status" value="1"/>
</dbReference>
<dbReference type="Pfam" id="PF11575">
    <property type="entry name" value="FhuF_C"/>
    <property type="match status" value="1"/>
</dbReference>
<protein>
    <submittedName>
        <fullName evidence="3">Siderophore-iron reductase FhuF</fullName>
    </submittedName>
</protein>
<proteinExistence type="predicted"/>
<dbReference type="GO" id="GO:0003824">
    <property type="term" value="F:catalytic activity"/>
    <property type="evidence" value="ECO:0007669"/>
    <property type="project" value="UniProtKB-ARBA"/>
</dbReference>
<comment type="caution">
    <text evidence="3">The sequence shown here is derived from an EMBL/GenBank/DDBJ whole genome shotgun (WGS) entry which is preliminary data.</text>
</comment>
<dbReference type="InterPro" id="IPR022770">
    <property type="entry name" value="IucA/IucC-like_C"/>
</dbReference>